<dbReference type="InterPro" id="IPR043132">
    <property type="entry name" value="BCAT-like_C"/>
</dbReference>
<reference evidence="2" key="1">
    <citation type="journal article" date="2017" name="Plant J.">
        <title>The pomegranate (Punica granatum L.) genome and the genomics of punicalagin biosynthesis.</title>
        <authorList>
            <person name="Qin G."/>
            <person name="Xu C."/>
            <person name="Ming R."/>
            <person name="Tang H."/>
            <person name="Guyot R."/>
            <person name="Kramer E.M."/>
            <person name="Hu Y."/>
            <person name="Yi X."/>
            <person name="Qi Y."/>
            <person name="Xu X."/>
            <person name="Gao Z."/>
            <person name="Pan H."/>
            <person name="Jian J."/>
            <person name="Tian Y."/>
            <person name="Yue Z."/>
            <person name="Xu Y."/>
        </authorList>
    </citation>
    <scope>NUCLEOTIDE SEQUENCE [LARGE SCALE GENOMIC DNA]</scope>
    <source>
        <strain evidence="2">cv. Dabenzi</strain>
    </source>
</reference>
<dbReference type="PANTHER" id="PTHR47703:SF2">
    <property type="entry name" value="D-AMINOACID AMINOTRANSFERASE-LIKE PLP-DEPENDENT ENZYMES SUPERFAMILY PROTEIN"/>
    <property type="match status" value="1"/>
</dbReference>
<dbReference type="SUPFAM" id="SSF56752">
    <property type="entry name" value="D-aminoacid aminotransferase-like PLP-dependent enzymes"/>
    <property type="match status" value="1"/>
</dbReference>
<dbReference type="AlphaFoldDB" id="A0A218XZG9"/>
<dbReference type="InterPro" id="IPR001544">
    <property type="entry name" value="Aminotrans_IV"/>
</dbReference>
<protein>
    <recommendedName>
        <fullName evidence="3">D-amino-acid transaminase, chloroplastic-like</fullName>
    </recommendedName>
</protein>
<gene>
    <name evidence="1" type="ORF">CDL15_Pgr024430</name>
</gene>
<evidence type="ECO:0000313" key="1">
    <source>
        <dbReference type="EMBL" id="OWM89682.1"/>
    </source>
</evidence>
<dbReference type="GO" id="GO:0003824">
    <property type="term" value="F:catalytic activity"/>
    <property type="evidence" value="ECO:0007669"/>
    <property type="project" value="InterPro"/>
</dbReference>
<sequence length="358" mass="39659">MDSSTRFLFSNGTFLQTYEVPPVSSFLEAHPGAYTTTRTHDNASCVLLWERHLKRLANSVKLLFDSSPKVLFGRSSWSTAHSSLSASIKSPQFELIIRCLVNENMSKVKPVVTKDTNIGHEWAITILISGNAEKLTGTVSLDEEKLSRALDVHIHVGPYIPMVFGTIGARLALAGRGRIIAAAKHSDWVRSRKSLEKLRPPSVNELLLSNDGDHILEGSVTNFFVVCRRVEKSTDVKGSTYSSFEVQTAPLGDGVLPGVIRQLVIEVCLDKGIPVKEVAPSWSIHECWEEAFVTSSLRLLQHVESIRAPSTWDPSESRSWNEIEWEEKQLKGGPGMITTIIQKEVTAKAFAEGYLMTS</sequence>
<dbReference type="Proteomes" id="UP000197138">
    <property type="component" value="Unassembled WGS sequence"/>
</dbReference>
<accession>A0A218XZG9</accession>
<evidence type="ECO:0000313" key="2">
    <source>
        <dbReference type="Proteomes" id="UP000197138"/>
    </source>
</evidence>
<organism evidence="1 2">
    <name type="scientific">Punica granatum</name>
    <name type="common">Pomegranate</name>
    <dbReference type="NCBI Taxonomy" id="22663"/>
    <lineage>
        <taxon>Eukaryota</taxon>
        <taxon>Viridiplantae</taxon>
        <taxon>Streptophyta</taxon>
        <taxon>Embryophyta</taxon>
        <taxon>Tracheophyta</taxon>
        <taxon>Spermatophyta</taxon>
        <taxon>Magnoliopsida</taxon>
        <taxon>eudicotyledons</taxon>
        <taxon>Gunneridae</taxon>
        <taxon>Pentapetalae</taxon>
        <taxon>rosids</taxon>
        <taxon>malvids</taxon>
        <taxon>Myrtales</taxon>
        <taxon>Lythraceae</taxon>
        <taxon>Punica</taxon>
    </lineage>
</organism>
<comment type="caution">
    <text evidence="1">The sequence shown here is derived from an EMBL/GenBank/DDBJ whole genome shotgun (WGS) entry which is preliminary data.</text>
</comment>
<dbReference type="InterPro" id="IPR036038">
    <property type="entry name" value="Aminotransferase-like"/>
</dbReference>
<dbReference type="EMBL" id="MTKT01000666">
    <property type="protein sequence ID" value="OWM89682.1"/>
    <property type="molecule type" value="Genomic_DNA"/>
</dbReference>
<dbReference type="Pfam" id="PF01063">
    <property type="entry name" value="Aminotran_4"/>
    <property type="match status" value="1"/>
</dbReference>
<name>A0A218XZG9_PUNGR</name>
<dbReference type="Gene3D" id="3.20.10.10">
    <property type="entry name" value="D-amino Acid Aminotransferase, subunit A, domain 2"/>
    <property type="match status" value="1"/>
</dbReference>
<evidence type="ECO:0008006" key="3">
    <source>
        <dbReference type="Google" id="ProtNLM"/>
    </source>
</evidence>
<proteinExistence type="predicted"/>
<dbReference type="PANTHER" id="PTHR47703">
    <property type="entry name" value="D-AMINOACID AMINOTRANSFERASE-LIKE PLP-DEPENDENT ENZYMES SUPERFAMILY PROTEIN"/>
    <property type="match status" value="1"/>
</dbReference>